<feature type="transmembrane region" description="Helical" evidence="6">
    <location>
        <begin position="354"/>
        <end position="375"/>
    </location>
</feature>
<feature type="transmembrane region" description="Helical" evidence="6">
    <location>
        <begin position="215"/>
        <end position="237"/>
    </location>
</feature>
<evidence type="ECO:0000256" key="4">
    <source>
        <dbReference type="ARBA" id="ARBA00023136"/>
    </source>
</evidence>
<dbReference type="Pfam" id="PF13520">
    <property type="entry name" value="AA_permease_2"/>
    <property type="match status" value="1"/>
</dbReference>
<feature type="compositionally biased region" description="Low complexity" evidence="5">
    <location>
        <begin position="10"/>
        <end position="22"/>
    </location>
</feature>
<dbReference type="Gene3D" id="1.20.1740.10">
    <property type="entry name" value="Amino acid/polyamine transporter I"/>
    <property type="match status" value="1"/>
</dbReference>
<dbReference type="EMBL" id="JAZIBG010000048">
    <property type="protein sequence ID" value="MEF7616716.1"/>
    <property type="molecule type" value="Genomic_DNA"/>
</dbReference>
<dbReference type="GO" id="GO:0016020">
    <property type="term" value="C:membrane"/>
    <property type="evidence" value="ECO:0007669"/>
    <property type="project" value="UniProtKB-SubCell"/>
</dbReference>
<proteinExistence type="predicted"/>
<evidence type="ECO:0000256" key="6">
    <source>
        <dbReference type="SAM" id="Phobius"/>
    </source>
</evidence>
<comment type="subcellular location">
    <subcellularLocation>
        <location evidence="1">Membrane</location>
        <topology evidence="1">Multi-pass membrane protein</topology>
    </subcellularLocation>
</comment>
<organism evidence="7 8">
    <name type="scientific">Aquincola agrisoli</name>
    <dbReference type="NCBI Taxonomy" id="3119538"/>
    <lineage>
        <taxon>Bacteria</taxon>
        <taxon>Pseudomonadati</taxon>
        <taxon>Pseudomonadota</taxon>
        <taxon>Betaproteobacteria</taxon>
        <taxon>Burkholderiales</taxon>
        <taxon>Sphaerotilaceae</taxon>
        <taxon>Aquincola</taxon>
    </lineage>
</organism>
<dbReference type="InterPro" id="IPR002293">
    <property type="entry name" value="AA/rel_permease1"/>
</dbReference>
<dbReference type="InterPro" id="IPR050598">
    <property type="entry name" value="AminoAcid_Transporter"/>
</dbReference>
<evidence type="ECO:0000256" key="5">
    <source>
        <dbReference type="SAM" id="MobiDB-lite"/>
    </source>
</evidence>
<evidence type="ECO:0000256" key="3">
    <source>
        <dbReference type="ARBA" id="ARBA00022989"/>
    </source>
</evidence>
<dbReference type="GO" id="GO:0015179">
    <property type="term" value="F:L-amino acid transmembrane transporter activity"/>
    <property type="evidence" value="ECO:0007669"/>
    <property type="project" value="TreeGrafter"/>
</dbReference>
<feature type="transmembrane region" description="Helical" evidence="6">
    <location>
        <begin position="106"/>
        <end position="132"/>
    </location>
</feature>
<keyword evidence="3 6" id="KW-1133">Transmembrane helix</keyword>
<feature type="transmembrane region" description="Helical" evidence="6">
    <location>
        <begin position="249"/>
        <end position="273"/>
    </location>
</feature>
<name>A0AAW9QHH3_9BURK</name>
<evidence type="ECO:0000313" key="7">
    <source>
        <dbReference type="EMBL" id="MEF7616716.1"/>
    </source>
</evidence>
<sequence length="481" mass="50438">MTQACPTRQASPPGSTDAASAAAGTAPPLRMRHAIAIIVGVAIGAGIFKAPSLVAANVPSAGWLFALWIAGGFFTVVGALCYAELSSSYPSRGGEYHFLSRAFGRSVALLYAWARFSVITTGSVALLGFVFGDYLSQLLPLGRYGSAFYAALAVVVLTAINIRGIRQGAATQSWLTLVEVGGLVLIVAAAAWFWWTGGSAAPYAAPAPGTPSATLSLSALGLAMVFVLLTFGGWNDAAYISADLKHRRTIVWALLLSVGLITVLYLVVNWAYWSTLGLDGMARSQTVAADVLTVAFGPAAGKLVAAMVAVAALTSINATLIVGARTASALGQDWPQLRFLAAWDAHRGVPPNSFVAQCVLALVLIGLGTAFGSGFKAMVEYTAPVFWLFFLLTGLALFRLRRIGAGHPRPFRVPLYPVVPALFCMSCGYMLWSSLSYVQSQQLGGFNAAWVGVAVLVTGLLLLQAVRRSERAAGTRLAGRA</sequence>
<feature type="transmembrane region" description="Helical" evidence="6">
    <location>
        <begin position="444"/>
        <end position="463"/>
    </location>
</feature>
<feature type="transmembrane region" description="Helical" evidence="6">
    <location>
        <begin position="144"/>
        <end position="162"/>
    </location>
</feature>
<reference evidence="7 8" key="1">
    <citation type="submission" date="2024-02" db="EMBL/GenBank/DDBJ databases">
        <title>Genome sequence of Aquincola sp. MAHUQ-54.</title>
        <authorList>
            <person name="Huq M.A."/>
        </authorList>
    </citation>
    <scope>NUCLEOTIDE SEQUENCE [LARGE SCALE GENOMIC DNA]</scope>
    <source>
        <strain evidence="7 8">MAHUQ-54</strain>
    </source>
</reference>
<dbReference type="PIRSF" id="PIRSF006060">
    <property type="entry name" value="AA_transporter"/>
    <property type="match status" value="1"/>
</dbReference>
<dbReference type="PANTHER" id="PTHR11785">
    <property type="entry name" value="AMINO ACID TRANSPORTER"/>
    <property type="match status" value="1"/>
</dbReference>
<feature type="transmembrane region" description="Helical" evidence="6">
    <location>
        <begin position="381"/>
        <end position="401"/>
    </location>
</feature>
<feature type="transmembrane region" description="Helical" evidence="6">
    <location>
        <begin position="303"/>
        <end position="324"/>
    </location>
</feature>
<protein>
    <submittedName>
        <fullName evidence="7">Amino acid permease</fullName>
    </submittedName>
</protein>
<dbReference type="AlphaFoldDB" id="A0AAW9QHH3"/>
<feature type="transmembrane region" description="Helical" evidence="6">
    <location>
        <begin position="62"/>
        <end position="85"/>
    </location>
</feature>
<evidence type="ECO:0000256" key="2">
    <source>
        <dbReference type="ARBA" id="ARBA00022692"/>
    </source>
</evidence>
<keyword evidence="2 6" id="KW-0812">Transmembrane</keyword>
<dbReference type="Proteomes" id="UP001336250">
    <property type="component" value="Unassembled WGS sequence"/>
</dbReference>
<dbReference type="PANTHER" id="PTHR11785:SF512">
    <property type="entry name" value="SOBREMESA, ISOFORM B"/>
    <property type="match status" value="1"/>
</dbReference>
<feature type="transmembrane region" description="Helical" evidence="6">
    <location>
        <begin position="34"/>
        <end position="56"/>
    </location>
</feature>
<keyword evidence="4 6" id="KW-0472">Membrane</keyword>
<gene>
    <name evidence="7" type="ORF">V4F39_22570</name>
</gene>
<evidence type="ECO:0000313" key="8">
    <source>
        <dbReference type="Proteomes" id="UP001336250"/>
    </source>
</evidence>
<keyword evidence="8" id="KW-1185">Reference proteome</keyword>
<evidence type="ECO:0000256" key="1">
    <source>
        <dbReference type="ARBA" id="ARBA00004141"/>
    </source>
</evidence>
<feature type="transmembrane region" description="Helical" evidence="6">
    <location>
        <begin position="174"/>
        <end position="195"/>
    </location>
</feature>
<comment type="caution">
    <text evidence="7">The sequence shown here is derived from an EMBL/GenBank/DDBJ whole genome shotgun (WGS) entry which is preliminary data.</text>
</comment>
<feature type="transmembrane region" description="Helical" evidence="6">
    <location>
        <begin position="413"/>
        <end position="432"/>
    </location>
</feature>
<dbReference type="RefSeq" id="WP_332292280.1">
    <property type="nucleotide sequence ID" value="NZ_JAZIBG010000048.1"/>
</dbReference>
<feature type="region of interest" description="Disordered" evidence="5">
    <location>
        <begin position="1"/>
        <end position="22"/>
    </location>
</feature>
<accession>A0AAW9QHH3</accession>